<sequence>MQNYQHSSFNEHANMVITGSKKADLKSDWDVLFGAIQVIYSKTNIDFNSVEILIALQISCIERAYFYFND</sequence>
<proteinExistence type="predicted"/>
<dbReference type="AlphaFoldDB" id="A0A7W2M2E8"/>
<dbReference type="Proteomes" id="UP000541857">
    <property type="component" value="Unassembled WGS sequence"/>
</dbReference>
<evidence type="ECO:0000313" key="1">
    <source>
        <dbReference type="EMBL" id="MBA6151411.1"/>
    </source>
</evidence>
<dbReference type="EMBL" id="JACGLT010000001">
    <property type="protein sequence ID" value="MBA6151411.1"/>
    <property type="molecule type" value="Genomic_DNA"/>
</dbReference>
<name>A0A7W2M2E8_9FLAO</name>
<evidence type="ECO:0000313" key="2">
    <source>
        <dbReference type="Proteomes" id="UP000541857"/>
    </source>
</evidence>
<keyword evidence="2" id="KW-1185">Reference proteome</keyword>
<comment type="caution">
    <text evidence="1">The sequence shown here is derived from an EMBL/GenBank/DDBJ whole genome shotgun (WGS) entry which is preliminary data.</text>
</comment>
<gene>
    <name evidence="1" type="ORF">H3Z82_01570</name>
</gene>
<protein>
    <submittedName>
        <fullName evidence="1">Uncharacterized protein</fullName>
    </submittedName>
</protein>
<dbReference type="RefSeq" id="WP_182202120.1">
    <property type="nucleotide sequence ID" value="NZ_JACGLT010000001.1"/>
</dbReference>
<accession>A0A7W2M2E8</accession>
<reference evidence="1 2" key="1">
    <citation type="submission" date="2020-07" db="EMBL/GenBank/DDBJ databases">
        <title>Bacterium isolated from marine sediment.</title>
        <authorList>
            <person name="Shang D."/>
        </authorList>
    </citation>
    <scope>NUCLEOTIDE SEQUENCE [LARGE SCALE GENOMIC DNA]</scope>
    <source>
        <strain evidence="1 2">F6074</strain>
    </source>
</reference>
<organism evidence="1 2">
    <name type="scientific">Gelidibacter maritimus</name>
    <dbReference type="NCBI Taxonomy" id="2761487"/>
    <lineage>
        <taxon>Bacteria</taxon>
        <taxon>Pseudomonadati</taxon>
        <taxon>Bacteroidota</taxon>
        <taxon>Flavobacteriia</taxon>
        <taxon>Flavobacteriales</taxon>
        <taxon>Flavobacteriaceae</taxon>
        <taxon>Gelidibacter</taxon>
    </lineage>
</organism>